<name>A0A815EGQ0_9BILA</name>
<dbReference type="InterPro" id="IPR028889">
    <property type="entry name" value="USP"/>
</dbReference>
<accession>A0A815EGQ0</accession>
<evidence type="ECO:0000256" key="5">
    <source>
        <dbReference type="ARBA" id="ARBA00022664"/>
    </source>
</evidence>
<dbReference type="FunFam" id="3.30.40.10:FF:000068">
    <property type="entry name" value="U4/U6.U5 tri-snRNP-associated protein 2"/>
    <property type="match status" value="1"/>
</dbReference>
<comment type="catalytic activity">
    <reaction evidence="1">
        <text>Thiol-dependent hydrolysis of ester, thioester, amide, peptide and isopeptide bonds formed by the C-terminal Gly of ubiquitin (a 76-residue protein attached to proteins as an intracellular targeting signal).</text>
        <dbReference type="EC" id="3.4.19.12"/>
    </reaction>
</comment>
<evidence type="ECO:0000259" key="14">
    <source>
        <dbReference type="PROSITE" id="PS50271"/>
    </source>
</evidence>
<dbReference type="InterPro" id="IPR038765">
    <property type="entry name" value="Papain-like_cys_pep_sf"/>
</dbReference>
<dbReference type="EMBL" id="CAJNOQ010012941">
    <property type="protein sequence ID" value="CAF1311187.1"/>
    <property type="molecule type" value="Genomic_DNA"/>
</dbReference>
<proteinExistence type="inferred from homology"/>
<dbReference type="PANTHER" id="PTHR21646:SF16">
    <property type="entry name" value="U4_U6.U5 TRI-SNRNP-ASSOCIATED PROTEIN 2"/>
    <property type="match status" value="1"/>
</dbReference>
<evidence type="ECO:0000256" key="12">
    <source>
        <dbReference type="PROSITE-ProRule" id="PRU00502"/>
    </source>
</evidence>
<dbReference type="InterPro" id="IPR001607">
    <property type="entry name" value="Znf_UBP"/>
</dbReference>
<dbReference type="SUPFAM" id="SSF54001">
    <property type="entry name" value="Cysteine proteinases"/>
    <property type="match status" value="1"/>
</dbReference>
<dbReference type="PANTHER" id="PTHR21646">
    <property type="entry name" value="UBIQUITIN CARBOXYL-TERMINAL HYDROLASE"/>
    <property type="match status" value="1"/>
</dbReference>
<dbReference type="OrthoDB" id="10263353at2759"/>
<dbReference type="GO" id="GO:0008270">
    <property type="term" value="F:zinc ion binding"/>
    <property type="evidence" value="ECO:0007669"/>
    <property type="project" value="UniProtKB-KW"/>
</dbReference>
<organism evidence="15 17">
    <name type="scientific">Didymodactylos carnosus</name>
    <dbReference type="NCBI Taxonomy" id="1234261"/>
    <lineage>
        <taxon>Eukaryota</taxon>
        <taxon>Metazoa</taxon>
        <taxon>Spiralia</taxon>
        <taxon>Gnathifera</taxon>
        <taxon>Rotifera</taxon>
        <taxon>Eurotatoria</taxon>
        <taxon>Bdelloidea</taxon>
        <taxon>Philodinida</taxon>
        <taxon>Philodinidae</taxon>
        <taxon>Didymodactylos</taxon>
    </lineage>
</organism>
<dbReference type="SUPFAM" id="SSF57850">
    <property type="entry name" value="RING/U-box"/>
    <property type="match status" value="1"/>
</dbReference>
<evidence type="ECO:0000256" key="4">
    <source>
        <dbReference type="ARBA" id="ARBA00012759"/>
    </source>
</evidence>
<gene>
    <name evidence="15" type="ORF">GPM918_LOCUS29001</name>
    <name evidence="16" type="ORF">SRO942_LOCUS29543</name>
</gene>
<dbReference type="AlphaFoldDB" id="A0A815EGQ0"/>
<dbReference type="GO" id="GO:0008380">
    <property type="term" value="P:RNA splicing"/>
    <property type="evidence" value="ECO:0007669"/>
    <property type="project" value="UniProtKB-KW"/>
</dbReference>
<dbReference type="Gene3D" id="3.30.40.10">
    <property type="entry name" value="Zinc/RING finger domain, C3HC4 (zinc finger)"/>
    <property type="match status" value="1"/>
</dbReference>
<evidence type="ECO:0000256" key="3">
    <source>
        <dbReference type="ARBA" id="ARBA00009085"/>
    </source>
</evidence>
<keyword evidence="5" id="KW-0507">mRNA processing</keyword>
<evidence type="ECO:0000313" key="16">
    <source>
        <dbReference type="EMBL" id="CAF4148748.1"/>
    </source>
</evidence>
<reference evidence="15" key="1">
    <citation type="submission" date="2021-02" db="EMBL/GenBank/DDBJ databases">
        <authorList>
            <person name="Nowell W R."/>
        </authorList>
    </citation>
    <scope>NUCLEOTIDE SEQUENCE</scope>
</reference>
<evidence type="ECO:0000259" key="13">
    <source>
        <dbReference type="PROSITE" id="PS50235"/>
    </source>
</evidence>
<keyword evidence="17" id="KW-1185">Reference proteome</keyword>
<keyword evidence="6" id="KW-0479">Metal-binding</keyword>
<dbReference type="Pfam" id="PF02148">
    <property type="entry name" value="zf-UBP"/>
    <property type="match status" value="1"/>
</dbReference>
<dbReference type="PROSITE" id="PS50271">
    <property type="entry name" value="ZF_UBP"/>
    <property type="match status" value="1"/>
</dbReference>
<comment type="caution">
    <text evidence="15">The sequence shown here is derived from an EMBL/GenBank/DDBJ whole genome shotgun (WGS) entry which is preliminary data.</text>
</comment>
<keyword evidence="9" id="KW-0862">Zinc</keyword>
<feature type="domain" description="USP" evidence="13">
    <location>
        <begin position="122"/>
        <end position="229"/>
    </location>
</feature>
<dbReference type="Proteomes" id="UP000681722">
    <property type="component" value="Unassembled WGS sequence"/>
</dbReference>
<feature type="domain" description="UBP-type" evidence="14">
    <location>
        <begin position="1"/>
        <end position="97"/>
    </location>
</feature>
<evidence type="ECO:0000313" key="15">
    <source>
        <dbReference type="EMBL" id="CAF1311187.1"/>
    </source>
</evidence>
<evidence type="ECO:0000256" key="2">
    <source>
        <dbReference type="ARBA" id="ARBA00004123"/>
    </source>
</evidence>
<comment type="subcellular location">
    <subcellularLocation>
        <location evidence="2">Nucleus</location>
    </subcellularLocation>
</comment>
<evidence type="ECO:0000256" key="10">
    <source>
        <dbReference type="ARBA" id="ARBA00023187"/>
    </source>
</evidence>
<dbReference type="GO" id="GO:0016579">
    <property type="term" value="P:protein deubiquitination"/>
    <property type="evidence" value="ECO:0007669"/>
    <property type="project" value="InterPro"/>
</dbReference>
<keyword evidence="8 12" id="KW-0863">Zinc-finger</keyword>
<dbReference type="EC" id="3.4.19.12" evidence="4"/>
<dbReference type="GO" id="GO:0006397">
    <property type="term" value="P:mRNA processing"/>
    <property type="evidence" value="ECO:0007669"/>
    <property type="project" value="UniProtKB-KW"/>
</dbReference>
<dbReference type="InterPro" id="IPR050185">
    <property type="entry name" value="Ub_carboxyl-term_hydrolase"/>
</dbReference>
<evidence type="ECO:0000256" key="6">
    <source>
        <dbReference type="ARBA" id="ARBA00022723"/>
    </source>
</evidence>
<dbReference type="Pfam" id="PF00443">
    <property type="entry name" value="UCH"/>
    <property type="match status" value="1"/>
</dbReference>
<dbReference type="GO" id="GO:0005681">
    <property type="term" value="C:spliceosomal complex"/>
    <property type="evidence" value="ECO:0007669"/>
    <property type="project" value="UniProtKB-KW"/>
</dbReference>
<dbReference type="Gene3D" id="3.90.70.10">
    <property type="entry name" value="Cysteine proteinases"/>
    <property type="match status" value="1"/>
</dbReference>
<comment type="similarity">
    <text evidence="3">Belongs to the peptidase C19 family.</text>
</comment>
<dbReference type="EMBL" id="CAJOBC010042527">
    <property type="protein sequence ID" value="CAF4148748.1"/>
    <property type="molecule type" value="Genomic_DNA"/>
</dbReference>
<dbReference type="SMART" id="SM00290">
    <property type="entry name" value="ZnF_UBP"/>
    <property type="match status" value="1"/>
</dbReference>
<dbReference type="InterPro" id="IPR001394">
    <property type="entry name" value="Peptidase_C19_UCH"/>
</dbReference>
<dbReference type="GO" id="GO:0004843">
    <property type="term" value="F:cysteine-type deubiquitinase activity"/>
    <property type="evidence" value="ECO:0007669"/>
    <property type="project" value="UniProtKB-EC"/>
</dbReference>
<keyword evidence="10" id="KW-0508">mRNA splicing</keyword>
<sequence>MEVSIACITRSILDFDFEKLCSITLSNNNVYACLVCAKYFQGRGQKSYAFTHSVKTDHHVFINLHTLQFYCLPDNYEIIDSSLDDIKYVLDPTYTKEHIQQLDKNAKLVRAYDGTLYLPGIVSLNNIKANDYCNVILQALINVSPLRNFFLEEENYANIRVAPGDIMVNLVKRFGELVRKLWNPKNFKAHVLPHEMLQAVVKCKKSNIPRQFTKDKCVIVDDDIKTLLG</sequence>
<evidence type="ECO:0000256" key="9">
    <source>
        <dbReference type="ARBA" id="ARBA00022833"/>
    </source>
</evidence>
<keyword evidence="11" id="KW-0539">Nucleus</keyword>
<dbReference type="Proteomes" id="UP000663829">
    <property type="component" value="Unassembled WGS sequence"/>
</dbReference>
<keyword evidence="7" id="KW-0747">Spliceosome</keyword>
<dbReference type="PROSITE" id="PS50235">
    <property type="entry name" value="USP_3"/>
    <property type="match status" value="1"/>
</dbReference>
<protein>
    <recommendedName>
        <fullName evidence="4">ubiquitinyl hydrolase 1</fullName>
        <ecNumber evidence="4">3.4.19.12</ecNumber>
    </recommendedName>
</protein>
<evidence type="ECO:0000313" key="17">
    <source>
        <dbReference type="Proteomes" id="UP000663829"/>
    </source>
</evidence>
<evidence type="ECO:0000256" key="1">
    <source>
        <dbReference type="ARBA" id="ARBA00000707"/>
    </source>
</evidence>
<evidence type="ECO:0000256" key="11">
    <source>
        <dbReference type="ARBA" id="ARBA00023242"/>
    </source>
</evidence>
<evidence type="ECO:0000256" key="7">
    <source>
        <dbReference type="ARBA" id="ARBA00022728"/>
    </source>
</evidence>
<dbReference type="InterPro" id="IPR013083">
    <property type="entry name" value="Znf_RING/FYVE/PHD"/>
</dbReference>
<evidence type="ECO:0000256" key="8">
    <source>
        <dbReference type="ARBA" id="ARBA00022771"/>
    </source>
</evidence>